<feature type="transmembrane region" description="Helical" evidence="11">
    <location>
        <begin position="600"/>
        <end position="618"/>
    </location>
</feature>
<dbReference type="InterPro" id="IPR017978">
    <property type="entry name" value="GPCR_3_C"/>
</dbReference>
<keyword evidence="9" id="KW-0325">Glycoprotein</keyword>
<evidence type="ECO:0000256" key="9">
    <source>
        <dbReference type="ARBA" id="ARBA00023180"/>
    </source>
</evidence>
<comment type="subcellular location">
    <subcellularLocation>
        <location evidence="1">Cell membrane</location>
        <topology evidence="1">Multi-pass membrane protein</topology>
    </subcellularLocation>
</comment>
<feature type="transmembrane region" description="Helical" evidence="11">
    <location>
        <begin position="630"/>
        <end position="650"/>
    </location>
</feature>
<reference evidence="13" key="1">
    <citation type="submission" date="2025-08" db="UniProtKB">
        <authorList>
            <consortium name="Ensembl"/>
        </authorList>
    </citation>
    <scope>IDENTIFICATION</scope>
</reference>
<keyword evidence="6" id="KW-0297">G-protein coupled receptor</keyword>
<evidence type="ECO:0000256" key="5">
    <source>
        <dbReference type="ARBA" id="ARBA00022989"/>
    </source>
</evidence>
<dbReference type="Gene3D" id="3.40.50.2300">
    <property type="match status" value="2"/>
</dbReference>
<dbReference type="InterPro" id="IPR001828">
    <property type="entry name" value="ANF_lig-bd_rcpt"/>
</dbReference>
<keyword evidence="7 11" id="KW-0472">Membrane</keyword>
<evidence type="ECO:0000256" key="1">
    <source>
        <dbReference type="ARBA" id="ARBA00004651"/>
    </source>
</evidence>
<feature type="transmembrane region" description="Helical" evidence="11">
    <location>
        <begin position="550"/>
        <end position="569"/>
    </location>
</feature>
<dbReference type="Pfam" id="PF07562">
    <property type="entry name" value="NCD3G"/>
    <property type="match status" value="1"/>
</dbReference>
<dbReference type="OrthoDB" id="5984008at2759"/>
<proteinExistence type="predicted"/>
<dbReference type="Pfam" id="PF01094">
    <property type="entry name" value="ANF_receptor"/>
    <property type="match status" value="1"/>
</dbReference>
<dbReference type="InterPro" id="IPR011500">
    <property type="entry name" value="GPCR_3_9-Cys_dom"/>
</dbReference>
<feature type="transmembrane region" description="Helical" evidence="11">
    <location>
        <begin position="114"/>
        <end position="133"/>
    </location>
</feature>
<keyword evidence="8" id="KW-0675">Receptor</keyword>
<keyword evidence="10" id="KW-0807">Transducer</keyword>
<feature type="transmembrane region" description="Helical" evidence="11">
    <location>
        <begin position="506"/>
        <end position="530"/>
    </location>
</feature>
<keyword evidence="2" id="KW-1003">Cell membrane</keyword>
<dbReference type="Pfam" id="PF00003">
    <property type="entry name" value="7tm_3"/>
    <property type="match status" value="1"/>
</dbReference>
<dbReference type="FunFam" id="2.10.50.30:FF:000003">
    <property type="entry name" value="Vomeronasal 2, receptor 120"/>
    <property type="match status" value="1"/>
</dbReference>
<dbReference type="GO" id="GO:0005886">
    <property type="term" value="C:plasma membrane"/>
    <property type="evidence" value="ECO:0007669"/>
    <property type="project" value="UniProtKB-SubCell"/>
</dbReference>
<dbReference type="PRINTS" id="PR00248">
    <property type="entry name" value="GPCRMGR"/>
</dbReference>
<dbReference type="GO" id="GO:0004930">
    <property type="term" value="F:G protein-coupled receptor activity"/>
    <property type="evidence" value="ECO:0007669"/>
    <property type="project" value="UniProtKB-KW"/>
</dbReference>
<evidence type="ECO:0000256" key="7">
    <source>
        <dbReference type="ARBA" id="ARBA00023136"/>
    </source>
</evidence>
<organism evidence="13 14">
    <name type="scientific">Leptobrachium leishanense</name>
    <name type="common">Leishan spiny toad</name>
    <dbReference type="NCBI Taxonomy" id="445787"/>
    <lineage>
        <taxon>Eukaryota</taxon>
        <taxon>Metazoa</taxon>
        <taxon>Chordata</taxon>
        <taxon>Craniata</taxon>
        <taxon>Vertebrata</taxon>
        <taxon>Euteleostomi</taxon>
        <taxon>Amphibia</taxon>
        <taxon>Batrachia</taxon>
        <taxon>Anura</taxon>
        <taxon>Pelobatoidea</taxon>
        <taxon>Megophryidae</taxon>
        <taxon>Leptobrachium</taxon>
    </lineage>
</organism>
<dbReference type="AlphaFoldDB" id="A0A8C5W6D4"/>
<sequence>MAQILGMYGYSQISYGASDPFLSNEAFYPYFRTLPNYHVQCTAIVKLLHYFGWNWVGILTSDDDSGDRESQLLETYSAGYGICIEFTIKMSRQDELASRVHKHRKTIQQSSCQIIVLCGTVSFFVLHVFHFAADILIKKTFILFPTWLMIDQIQVVCPEAFHGSLGLVVHVPKKSKMEQFLERYTPSNYPRDMLLEDIWMLNFECLSTNPHKNLIFETLYRIKLRNCSLNIRLSMTEGVECDGNCPQVGGAVHLFAHALDQMRLLQNTQILEKHRNSPKNRHQLYQNLKTAHYVDESNSVLRFDENGDMIANFSIFNSVLLRDIMIVNHYIGKFSPQASMDKQLSINMTKITWKSQSGKVPSSRCSFICPHGYRKAPRKEEAICCHDCVECSEDEIANKTDSENCIKCLHHEWPNKRKDECVPKLVEFLSYTENVIARVFAFLSILFCVLTAVTLGVFILFRNTPIVRANNKDLSFLLLVSIMLIFLSVFLFLGRPVDITCKLRQTTFGIIFSISVSAILAKTIMVCVAFRVTKPDSFWKKWIGVNIAKFIVFLGSFFQVIISICWLSTFPPFQEFDLHSYPGKIIIQCNEGSVTAFYSVLGYMGILAAVSFLLAFMVRTLPDSFNEAKYITFSMLVFCSVWIAMIPAYLSTKGKDMVSVEIFAILASNAALLVFIFFPKCYVIIFTPHLNAKVHIETRFG</sequence>
<evidence type="ECO:0000256" key="2">
    <source>
        <dbReference type="ARBA" id="ARBA00022475"/>
    </source>
</evidence>
<evidence type="ECO:0000256" key="6">
    <source>
        <dbReference type="ARBA" id="ARBA00023040"/>
    </source>
</evidence>
<name>A0A8C5W6D4_9ANUR</name>
<evidence type="ECO:0000256" key="4">
    <source>
        <dbReference type="ARBA" id="ARBA00022729"/>
    </source>
</evidence>
<evidence type="ECO:0000256" key="8">
    <source>
        <dbReference type="ARBA" id="ARBA00023170"/>
    </source>
</evidence>
<dbReference type="GeneTree" id="ENSGT00950000182788"/>
<dbReference type="InterPro" id="IPR000068">
    <property type="entry name" value="GPCR_3_Ca_sens_rcpt-rel"/>
</dbReference>
<dbReference type="CDD" id="cd15283">
    <property type="entry name" value="7tmC_V2R_pheromone"/>
    <property type="match status" value="1"/>
</dbReference>
<dbReference type="InterPro" id="IPR028082">
    <property type="entry name" value="Peripla_BP_I"/>
</dbReference>
<accession>A0A8C5W6D4</accession>
<dbReference type="PRINTS" id="PR01535">
    <property type="entry name" value="VOMERONASL2R"/>
</dbReference>
<keyword evidence="4" id="KW-0732">Signal</keyword>
<dbReference type="InterPro" id="IPR017979">
    <property type="entry name" value="GPCR_3_CS"/>
</dbReference>
<evidence type="ECO:0000313" key="13">
    <source>
        <dbReference type="Ensembl" id="ENSLLEP00000022992.1"/>
    </source>
</evidence>
<dbReference type="Gene3D" id="2.10.50.30">
    <property type="entry name" value="GPCR, family 3, nine cysteines domain"/>
    <property type="match status" value="1"/>
</dbReference>
<feature type="transmembrane region" description="Helical" evidence="11">
    <location>
        <begin position="439"/>
        <end position="461"/>
    </location>
</feature>
<feature type="transmembrane region" description="Helical" evidence="11">
    <location>
        <begin position="662"/>
        <end position="685"/>
    </location>
</feature>
<dbReference type="SUPFAM" id="SSF53822">
    <property type="entry name" value="Periplasmic binding protein-like I"/>
    <property type="match status" value="1"/>
</dbReference>
<evidence type="ECO:0000256" key="3">
    <source>
        <dbReference type="ARBA" id="ARBA00022692"/>
    </source>
</evidence>
<feature type="domain" description="G-protein coupled receptors family 3 profile" evidence="12">
    <location>
        <begin position="436"/>
        <end position="700"/>
    </location>
</feature>
<protein>
    <recommendedName>
        <fullName evidence="12">G-protein coupled receptors family 3 profile domain-containing protein</fullName>
    </recommendedName>
</protein>
<evidence type="ECO:0000313" key="14">
    <source>
        <dbReference type="Proteomes" id="UP000694569"/>
    </source>
</evidence>
<reference evidence="13" key="2">
    <citation type="submission" date="2025-09" db="UniProtKB">
        <authorList>
            <consortium name="Ensembl"/>
        </authorList>
    </citation>
    <scope>IDENTIFICATION</scope>
</reference>
<keyword evidence="5 11" id="KW-1133">Transmembrane helix</keyword>
<dbReference type="PROSITE" id="PS00981">
    <property type="entry name" value="G_PROTEIN_RECEP_F3_3"/>
    <property type="match status" value="1"/>
</dbReference>
<evidence type="ECO:0000256" key="11">
    <source>
        <dbReference type="SAM" id="Phobius"/>
    </source>
</evidence>
<keyword evidence="14" id="KW-1185">Reference proteome</keyword>
<dbReference type="InterPro" id="IPR038550">
    <property type="entry name" value="GPCR_3_9-Cys_sf"/>
</dbReference>
<dbReference type="InterPro" id="IPR000337">
    <property type="entry name" value="GPCR_3"/>
</dbReference>
<feature type="transmembrane region" description="Helical" evidence="11">
    <location>
        <begin position="473"/>
        <end position="494"/>
    </location>
</feature>
<evidence type="ECO:0000259" key="12">
    <source>
        <dbReference type="PROSITE" id="PS50259"/>
    </source>
</evidence>
<evidence type="ECO:0000256" key="10">
    <source>
        <dbReference type="ARBA" id="ARBA00023224"/>
    </source>
</evidence>
<dbReference type="PROSITE" id="PS50259">
    <property type="entry name" value="G_PROTEIN_RECEP_F3_4"/>
    <property type="match status" value="1"/>
</dbReference>
<dbReference type="Ensembl" id="ENSLLET00000023867.1">
    <property type="protein sequence ID" value="ENSLLEP00000022992.1"/>
    <property type="gene ID" value="ENSLLEG00000014603.1"/>
</dbReference>
<keyword evidence="3 11" id="KW-0812">Transmembrane</keyword>
<dbReference type="PANTHER" id="PTHR24061:SF599">
    <property type="entry name" value="G-PROTEIN COUPLED RECEPTORS FAMILY 3 PROFILE DOMAIN-CONTAINING PROTEIN"/>
    <property type="match status" value="1"/>
</dbReference>
<dbReference type="PANTHER" id="PTHR24061">
    <property type="entry name" value="CALCIUM-SENSING RECEPTOR-RELATED"/>
    <property type="match status" value="1"/>
</dbReference>
<dbReference type="Proteomes" id="UP000694569">
    <property type="component" value="Unplaced"/>
</dbReference>
<dbReference type="InterPro" id="IPR004073">
    <property type="entry name" value="GPCR_3_vmron_rcpt_2"/>
</dbReference>